<evidence type="ECO:0000313" key="2">
    <source>
        <dbReference type="EMBL" id="KDR29810.1"/>
    </source>
</evidence>
<evidence type="ECO:0000256" key="1">
    <source>
        <dbReference type="SAM" id="Phobius"/>
    </source>
</evidence>
<comment type="caution">
    <text evidence="2">The sequence shown here is derived from an EMBL/GenBank/DDBJ whole genome shotgun (WGS) entry which is preliminary data.</text>
</comment>
<organism evidence="2 3">
    <name type="scientific">Caballeronia grimmiae</name>
    <dbReference type="NCBI Taxonomy" id="1071679"/>
    <lineage>
        <taxon>Bacteria</taxon>
        <taxon>Pseudomonadati</taxon>
        <taxon>Pseudomonadota</taxon>
        <taxon>Betaproteobacteria</taxon>
        <taxon>Burkholderiales</taxon>
        <taxon>Burkholderiaceae</taxon>
        <taxon>Caballeronia</taxon>
    </lineage>
</organism>
<reference evidence="2 3" key="1">
    <citation type="submission" date="2014-03" db="EMBL/GenBank/DDBJ databases">
        <title>Draft Genome Sequences of Four Burkholderia Strains.</title>
        <authorList>
            <person name="Liu X.Y."/>
            <person name="Li C.X."/>
            <person name="Xu J.H."/>
        </authorList>
    </citation>
    <scope>NUCLEOTIDE SEQUENCE [LARGE SCALE GENOMIC DNA]</scope>
    <source>
        <strain evidence="2 3">R27</strain>
    </source>
</reference>
<gene>
    <name evidence="2" type="ORF">BG57_15710</name>
</gene>
<proteinExistence type="predicted"/>
<accession>A0A069NN41</accession>
<name>A0A069NN41_9BURK</name>
<sequence>MPNGERLTRCSPFRRTATIDARRNAGAARSAHAHDFGLALVVRFVTLVSLAPVLLVVDALLPAVFLRLDISVSAGWLA</sequence>
<evidence type="ECO:0000313" key="3">
    <source>
        <dbReference type="Proteomes" id="UP000027439"/>
    </source>
</evidence>
<keyword evidence="1" id="KW-0472">Membrane</keyword>
<keyword evidence="1" id="KW-0812">Transmembrane</keyword>
<feature type="transmembrane region" description="Helical" evidence="1">
    <location>
        <begin position="40"/>
        <end position="61"/>
    </location>
</feature>
<dbReference type="EMBL" id="JFHE01000029">
    <property type="protein sequence ID" value="KDR29810.1"/>
    <property type="molecule type" value="Genomic_DNA"/>
</dbReference>
<dbReference type="Proteomes" id="UP000027439">
    <property type="component" value="Unassembled WGS sequence"/>
</dbReference>
<protein>
    <submittedName>
        <fullName evidence="2">Uncharacterized protein</fullName>
    </submittedName>
</protein>
<dbReference type="AlphaFoldDB" id="A0A069NN41"/>
<keyword evidence="1" id="KW-1133">Transmembrane helix</keyword>